<evidence type="ECO:0000256" key="1">
    <source>
        <dbReference type="ARBA" id="ARBA00010617"/>
    </source>
</evidence>
<dbReference type="PRINTS" id="PR00385">
    <property type="entry name" value="P450"/>
</dbReference>
<dbReference type="SUPFAM" id="SSF48264">
    <property type="entry name" value="Cytochrome P450"/>
    <property type="match status" value="1"/>
</dbReference>
<dbReference type="GO" id="GO:0005506">
    <property type="term" value="F:iron ion binding"/>
    <property type="evidence" value="ECO:0007669"/>
    <property type="project" value="InterPro"/>
</dbReference>
<protein>
    <submittedName>
        <fullName evidence="8">TlmD1 protein</fullName>
    </submittedName>
</protein>
<keyword evidence="3 7" id="KW-0479">Metal-binding</keyword>
<comment type="similarity">
    <text evidence="1 7">Belongs to the cytochrome P450 family.</text>
</comment>
<proteinExistence type="inferred from homology"/>
<dbReference type="PANTHER" id="PTHR46696">
    <property type="entry name" value="P450, PUTATIVE (EUROFUNG)-RELATED"/>
    <property type="match status" value="1"/>
</dbReference>
<dbReference type="InterPro" id="IPR001128">
    <property type="entry name" value="Cyt_P450"/>
</dbReference>
<dbReference type="InterPro" id="IPR002397">
    <property type="entry name" value="Cyt_P450_B"/>
</dbReference>
<keyword evidence="2 7" id="KW-0349">Heme</keyword>
<organism evidence="8">
    <name type="scientific">Lentzea sp. ATCC 31319</name>
    <dbReference type="NCBI Taxonomy" id="1718437"/>
    <lineage>
        <taxon>Bacteria</taxon>
        <taxon>Bacillati</taxon>
        <taxon>Actinomycetota</taxon>
        <taxon>Actinomycetes</taxon>
        <taxon>Pseudonocardiales</taxon>
        <taxon>Pseudonocardiaceae</taxon>
        <taxon>Lentzea</taxon>
    </lineage>
</organism>
<evidence type="ECO:0000256" key="5">
    <source>
        <dbReference type="ARBA" id="ARBA00023004"/>
    </source>
</evidence>
<keyword evidence="4 7" id="KW-0560">Oxidoreductase</keyword>
<dbReference type="InterPro" id="IPR036396">
    <property type="entry name" value="Cyt_P450_sf"/>
</dbReference>
<name>A0A0M7BFQ6_9PSEU</name>
<dbReference type="PROSITE" id="PS00086">
    <property type="entry name" value="CYTOCHROME_P450"/>
    <property type="match status" value="1"/>
</dbReference>
<dbReference type="FunFam" id="1.10.630.10:FF:000018">
    <property type="entry name" value="Cytochrome P450 monooxygenase"/>
    <property type="match status" value="1"/>
</dbReference>
<dbReference type="PRINTS" id="PR00359">
    <property type="entry name" value="BP450"/>
</dbReference>
<evidence type="ECO:0000313" key="8">
    <source>
        <dbReference type="EMBL" id="CUI25674.1"/>
    </source>
</evidence>
<dbReference type="AlphaFoldDB" id="A0A0M7BFQ6"/>
<gene>
    <name evidence="8" type="primary">tlmD1</name>
</gene>
<keyword evidence="6 7" id="KW-0503">Monooxygenase</keyword>
<evidence type="ECO:0000256" key="3">
    <source>
        <dbReference type="ARBA" id="ARBA00022723"/>
    </source>
</evidence>
<dbReference type="GO" id="GO:0016705">
    <property type="term" value="F:oxidoreductase activity, acting on paired donors, with incorporation or reduction of molecular oxygen"/>
    <property type="evidence" value="ECO:0007669"/>
    <property type="project" value="InterPro"/>
</dbReference>
<dbReference type="GO" id="GO:0004497">
    <property type="term" value="F:monooxygenase activity"/>
    <property type="evidence" value="ECO:0007669"/>
    <property type="project" value="UniProtKB-KW"/>
</dbReference>
<dbReference type="GO" id="GO:0020037">
    <property type="term" value="F:heme binding"/>
    <property type="evidence" value="ECO:0007669"/>
    <property type="project" value="InterPro"/>
</dbReference>
<keyword evidence="5 7" id="KW-0408">Iron</keyword>
<dbReference type="InterPro" id="IPR017972">
    <property type="entry name" value="Cyt_P450_CS"/>
</dbReference>
<evidence type="ECO:0000256" key="7">
    <source>
        <dbReference type="RuleBase" id="RU000461"/>
    </source>
</evidence>
<dbReference type="EMBL" id="LN879412">
    <property type="protein sequence ID" value="CUI25674.1"/>
    <property type="molecule type" value="Genomic_DNA"/>
</dbReference>
<accession>A0A0M7BFQ6</accession>
<reference evidence="8" key="1">
    <citation type="journal article" date="2015" name="Chem. Sci.">
        <title>A genomic approach to deciphering the mechanism of thiotetronate antibiotics biosynthesis.</title>
        <authorList>
            <person name="Tao W."/>
            <person name="Yurkovich M.E."/>
            <person name="Wen S."/>
            <person name="Lebe K.E."/>
            <person name="Samborskyy M."/>
            <person name="Liu Y."/>
            <person name="Yang A."/>
            <person name="Liu Y."/>
            <person name="Ju Y."/>
            <person name="Deng Z."/>
            <person name="Tosin M."/>
            <person name="Sun Y."/>
            <person name="Leadlay P.F."/>
        </authorList>
    </citation>
    <scope>NUCLEOTIDE SEQUENCE</scope>
    <source>
        <strain evidence="8">ATCC 31319</strain>
    </source>
</reference>
<dbReference type="Gene3D" id="1.10.630.10">
    <property type="entry name" value="Cytochrome P450"/>
    <property type="match status" value="1"/>
</dbReference>
<evidence type="ECO:0000256" key="2">
    <source>
        <dbReference type="ARBA" id="ARBA00022617"/>
    </source>
</evidence>
<dbReference type="Pfam" id="PF00067">
    <property type="entry name" value="p450"/>
    <property type="match status" value="1"/>
</dbReference>
<sequence length="385" mass="41767">MYAAIRKAGNRPVEVVLETGMAYLPPGLRAWLLTSYDDIEFALGDPRFRKELDKAMAVFGHAGQDSVLYDNMANNDPPEHTRLRKPLNGAFTARAATARREDVRAVAHRVLDRVAGKPEFDLVEDFALPFSIEVICGLLGVPVADRHTFSSWAQTITSAASRDAIQRDAGLMASYLRDLMAAKRNSGDEDVLALLAGHPGVTEREAVSQAYALLVAGYETTANLLAAGLLALDADPAVHARLWADPALVPGAVQEMLRHQSPFNLSLYRYVSEDVEVGGTRIPAGSIVFLAFAAANRDDERFAAPDAFDLDRPGGDHIAFGGGVHNCIGKHLARVEAEVAFEALIERCPALEIRTSRADLEWKPSPTFRGVRHLLVGPGPAEVTR</sequence>
<evidence type="ECO:0000256" key="4">
    <source>
        <dbReference type="ARBA" id="ARBA00023002"/>
    </source>
</evidence>
<dbReference type="PANTHER" id="PTHR46696:SF6">
    <property type="entry name" value="P450, PUTATIVE (EUROFUNG)-RELATED"/>
    <property type="match status" value="1"/>
</dbReference>
<evidence type="ECO:0000256" key="6">
    <source>
        <dbReference type="ARBA" id="ARBA00023033"/>
    </source>
</evidence>